<protein>
    <submittedName>
        <fullName evidence="3">ABC transporter substrate-binding protein</fullName>
    </submittedName>
</protein>
<dbReference type="Proteomes" id="UP001596455">
    <property type="component" value="Unassembled WGS sequence"/>
</dbReference>
<organism evidence="3 4">
    <name type="scientific">Georgenia alba</name>
    <dbReference type="NCBI Taxonomy" id="2233858"/>
    <lineage>
        <taxon>Bacteria</taxon>
        <taxon>Bacillati</taxon>
        <taxon>Actinomycetota</taxon>
        <taxon>Actinomycetes</taxon>
        <taxon>Micrococcales</taxon>
        <taxon>Bogoriellaceae</taxon>
        <taxon>Georgenia</taxon>
    </lineage>
</organism>
<accession>A0ABW2QE35</accession>
<dbReference type="RefSeq" id="WP_382394313.1">
    <property type="nucleotide sequence ID" value="NZ_JBHTCQ010000002.1"/>
</dbReference>
<evidence type="ECO:0000313" key="4">
    <source>
        <dbReference type="Proteomes" id="UP001596455"/>
    </source>
</evidence>
<evidence type="ECO:0000256" key="1">
    <source>
        <dbReference type="SAM" id="SignalP"/>
    </source>
</evidence>
<feature type="signal peptide" evidence="1">
    <location>
        <begin position="1"/>
        <end position="19"/>
    </location>
</feature>
<dbReference type="EMBL" id="JBHTCQ010000002">
    <property type="protein sequence ID" value="MFC7405668.1"/>
    <property type="molecule type" value="Genomic_DNA"/>
</dbReference>
<gene>
    <name evidence="3" type="ORF">ACFQQL_11160</name>
</gene>
<feature type="chain" id="PRO_5045418380" evidence="1">
    <location>
        <begin position="20"/>
        <end position="334"/>
    </location>
</feature>
<dbReference type="SUPFAM" id="SSF53850">
    <property type="entry name" value="Periplasmic binding protein-like II"/>
    <property type="match status" value="1"/>
</dbReference>
<evidence type="ECO:0000259" key="2">
    <source>
        <dbReference type="Pfam" id="PF09084"/>
    </source>
</evidence>
<dbReference type="PANTHER" id="PTHR30024:SF42">
    <property type="entry name" value="ALIPHATIC SULFONATES-BINDING PROTEIN-RELATED"/>
    <property type="match status" value="1"/>
</dbReference>
<sequence length="334" mass="34901">MRRQAIAWIAALASSVSLAACSGSSGSDEPEGGGGGEGEELQTVRLAAVPVVDLAAIYIGMNEGYFEEQGLQIDITYGQGSAAMIPALLNDEYDIQFAGSVNLLQATDQGLPLQAIAPAGRSTGVQGEDHGGVLVPPDSDIQRPADLEGRTVAVNALGGLHEVCVWAAVAEDGGDPSTIDFVELPLQDMNSALGSGQVDAISTSEPFYGIGLDEGNRLVTSVFVDTVPDHMVTAVYMVTEEKAQADPEMIDAFVAGLEQSFAHAREHPDEVRAELSNFTEIEAGLTESMILTDFTWGLTREDLAVVADASAQAETIDDPEAATDRAAGYLDGQG</sequence>
<name>A0ABW2QE35_9MICO</name>
<evidence type="ECO:0000313" key="3">
    <source>
        <dbReference type="EMBL" id="MFC7405668.1"/>
    </source>
</evidence>
<dbReference type="Pfam" id="PF09084">
    <property type="entry name" value="NMT1"/>
    <property type="match status" value="1"/>
</dbReference>
<proteinExistence type="predicted"/>
<comment type="caution">
    <text evidence="3">The sequence shown here is derived from an EMBL/GenBank/DDBJ whole genome shotgun (WGS) entry which is preliminary data.</text>
</comment>
<dbReference type="PANTHER" id="PTHR30024">
    <property type="entry name" value="ALIPHATIC SULFONATES-BINDING PROTEIN-RELATED"/>
    <property type="match status" value="1"/>
</dbReference>
<dbReference type="PROSITE" id="PS51257">
    <property type="entry name" value="PROKAR_LIPOPROTEIN"/>
    <property type="match status" value="1"/>
</dbReference>
<dbReference type="Gene3D" id="3.40.190.10">
    <property type="entry name" value="Periplasmic binding protein-like II"/>
    <property type="match status" value="2"/>
</dbReference>
<feature type="domain" description="SsuA/THI5-like" evidence="2">
    <location>
        <begin position="54"/>
        <end position="270"/>
    </location>
</feature>
<keyword evidence="4" id="KW-1185">Reference proteome</keyword>
<dbReference type="InterPro" id="IPR015168">
    <property type="entry name" value="SsuA/THI5"/>
</dbReference>
<keyword evidence="1" id="KW-0732">Signal</keyword>
<reference evidence="4" key="1">
    <citation type="journal article" date="2019" name="Int. J. Syst. Evol. Microbiol.">
        <title>The Global Catalogue of Microorganisms (GCM) 10K type strain sequencing project: providing services to taxonomists for standard genome sequencing and annotation.</title>
        <authorList>
            <consortium name="The Broad Institute Genomics Platform"/>
            <consortium name="The Broad Institute Genome Sequencing Center for Infectious Disease"/>
            <person name="Wu L."/>
            <person name="Ma J."/>
        </authorList>
    </citation>
    <scope>NUCLEOTIDE SEQUENCE [LARGE SCALE GENOMIC DNA]</scope>
    <source>
        <strain evidence="4">JCM 1490</strain>
    </source>
</reference>